<protein>
    <submittedName>
        <fullName evidence="2">ABC transporter permease</fullName>
    </submittedName>
</protein>
<feature type="transmembrane region" description="Helical" evidence="1">
    <location>
        <begin position="369"/>
        <end position="387"/>
    </location>
</feature>
<feature type="transmembrane region" description="Helical" evidence="1">
    <location>
        <begin position="206"/>
        <end position="224"/>
    </location>
</feature>
<comment type="caution">
    <text evidence="2">The sequence shown here is derived from an EMBL/GenBank/DDBJ whole genome shotgun (WGS) entry which is preliminary data.</text>
</comment>
<gene>
    <name evidence="2" type="ORF">V3851_10035</name>
</gene>
<keyword evidence="1" id="KW-0472">Membrane</keyword>
<keyword evidence="1" id="KW-0812">Transmembrane</keyword>
<dbReference type="Proteomes" id="UP001306950">
    <property type="component" value="Unassembled WGS sequence"/>
</dbReference>
<feature type="transmembrane region" description="Helical" evidence="1">
    <location>
        <begin position="33"/>
        <end position="52"/>
    </location>
</feature>
<evidence type="ECO:0000256" key="1">
    <source>
        <dbReference type="SAM" id="Phobius"/>
    </source>
</evidence>
<proteinExistence type="predicted"/>
<keyword evidence="1" id="KW-1133">Transmembrane helix</keyword>
<name>A0ABU7VSA0_9BACL</name>
<feature type="transmembrane region" description="Helical" evidence="1">
    <location>
        <begin position="301"/>
        <end position="317"/>
    </location>
</feature>
<dbReference type="Pfam" id="PF05975">
    <property type="entry name" value="EcsB"/>
    <property type="match status" value="1"/>
</dbReference>
<feature type="transmembrane region" description="Helical" evidence="1">
    <location>
        <begin position="323"/>
        <end position="339"/>
    </location>
</feature>
<feature type="transmembrane region" description="Helical" evidence="1">
    <location>
        <begin position="72"/>
        <end position="100"/>
    </location>
</feature>
<dbReference type="EMBL" id="JAZHPZ010000004">
    <property type="protein sequence ID" value="MEF2966168.1"/>
    <property type="molecule type" value="Genomic_DNA"/>
</dbReference>
<sequence>MGKGKITPDAGVRRLFVRRWSDHLRKQLSILRFTFDGVVLLYIGIPTALLLGRTYYGLWLEELPAWLSRMPLAALPAAFLIILYILGGLLLYIEAADVLFLRQRPTWLRGLMIRGALAGMLRSFGGIGACFALIAPLLVRVYGMDGSAIALVFAVTCGVKAVHLFADNLIRVAWSGWRQKALLTATMGLIACGFTFWTVTWNGLPASAFAALAVSLVLAGFLAWRRFRLRGRFDAEIREEERRKTALTGVLLSGAVDRPPKPRSRSWLFRRSGRLLRSAKPEAIIAESLFKSFFRGPEVKLYWQFTLFGCAAVYFPVYPVNLIVYAALLLLMAYWLNGHRRAFLARDLMTILPLTEDTEYRSAAPAMRLLLYPGVIALTVAFGASVHPSWWGILAAVPAGFLIARAAGSMWQLFLGGALRRRRGI</sequence>
<keyword evidence="3" id="KW-1185">Reference proteome</keyword>
<feature type="transmembrane region" description="Helical" evidence="1">
    <location>
        <begin position="182"/>
        <end position="200"/>
    </location>
</feature>
<feature type="transmembrane region" description="Helical" evidence="1">
    <location>
        <begin position="148"/>
        <end position="170"/>
    </location>
</feature>
<evidence type="ECO:0000313" key="2">
    <source>
        <dbReference type="EMBL" id="MEF2966168.1"/>
    </source>
</evidence>
<feature type="transmembrane region" description="Helical" evidence="1">
    <location>
        <begin position="393"/>
        <end position="415"/>
    </location>
</feature>
<dbReference type="RefSeq" id="WP_331846403.1">
    <property type="nucleotide sequence ID" value="NZ_JAZHPZ010000004.1"/>
</dbReference>
<organism evidence="2 3">
    <name type="scientific">Paenibacillus haidiansis</name>
    <dbReference type="NCBI Taxonomy" id="1574488"/>
    <lineage>
        <taxon>Bacteria</taxon>
        <taxon>Bacillati</taxon>
        <taxon>Bacillota</taxon>
        <taxon>Bacilli</taxon>
        <taxon>Bacillales</taxon>
        <taxon>Paenibacillaceae</taxon>
        <taxon>Paenibacillus</taxon>
    </lineage>
</organism>
<dbReference type="InterPro" id="IPR010288">
    <property type="entry name" value="EcsB_ABC"/>
</dbReference>
<accession>A0ABU7VSA0</accession>
<reference evidence="2 3" key="1">
    <citation type="submission" date="2024-02" db="EMBL/GenBank/DDBJ databases">
        <title>A nitrogen-fixing paenibacillus bacterium.</title>
        <authorList>
            <person name="Zhang W.L."/>
            <person name="Chen S.F."/>
        </authorList>
    </citation>
    <scope>NUCLEOTIDE SEQUENCE [LARGE SCALE GENOMIC DNA]</scope>
    <source>
        <strain evidence="2 3">M1</strain>
    </source>
</reference>
<evidence type="ECO:0000313" key="3">
    <source>
        <dbReference type="Proteomes" id="UP001306950"/>
    </source>
</evidence>
<feature type="transmembrane region" description="Helical" evidence="1">
    <location>
        <begin position="121"/>
        <end position="142"/>
    </location>
</feature>